<name>A0AA36LK17_YERMO</name>
<reference evidence="1 2" key="1">
    <citation type="submission" date="2015-03" db="EMBL/GenBank/DDBJ databases">
        <authorList>
            <consortium name="Pathogen Informatics"/>
            <person name="Murphy D."/>
        </authorList>
    </citation>
    <scope>NUCLEOTIDE SEQUENCE [LARGE SCALE GENOMIC DNA]</scope>
    <source>
        <strain evidence="1 2">FE82747</strain>
    </source>
</reference>
<organism evidence="1 2">
    <name type="scientific">Yersinia mollaretii</name>
    <dbReference type="NCBI Taxonomy" id="33060"/>
    <lineage>
        <taxon>Bacteria</taxon>
        <taxon>Pseudomonadati</taxon>
        <taxon>Pseudomonadota</taxon>
        <taxon>Gammaproteobacteria</taxon>
        <taxon>Enterobacterales</taxon>
        <taxon>Yersiniaceae</taxon>
        <taxon>Yersinia</taxon>
    </lineage>
</organism>
<accession>A0AA36LK17</accession>
<comment type="caution">
    <text evidence="1">The sequence shown here is derived from an EMBL/GenBank/DDBJ whole genome shotgun (WGS) entry which is preliminary data.</text>
</comment>
<gene>
    <name evidence="1" type="ORF">ERS008502_01091</name>
</gene>
<dbReference type="AlphaFoldDB" id="A0AA36LK17"/>
<dbReference type="Proteomes" id="UP000040841">
    <property type="component" value="Unassembled WGS sequence"/>
</dbReference>
<protein>
    <submittedName>
        <fullName evidence="1">Uncharacterized protein</fullName>
    </submittedName>
</protein>
<sequence length="57" mass="6758">MTIRPLMRQGYWVLLMELVGIIEGDVLNSIYSEYVFFIKKKGLLAFFRKRERAFKAA</sequence>
<evidence type="ECO:0000313" key="2">
    <source>
        <dbReference type="Proteomes" id="UP000040841"/>
    </source>
</evidence>
<proteinExistence type="predicted"/>
<evidence type="ECO:0000313" key="1">
    <source>
        <dbReference type="EMBL" id="CNH66548.1"/>
    </source>
</evidence>
<dbReference type="EMBL" id="CQBM01000001">
    <property type="protein sequence ID" value="CNH66548.1"/>
    <property type="molecule type" value="Genomic_DNA"/>
</dbReference>